<dbReference type="EMBL" id="ACCJ01000417">
    <property type="protein sequence ID" value="EEG52888.1"/>
    <property type="molecule type" value="Genomic_DNA"/>
</dbReference>
<name>C0D702_9FIRM</name>
<accession>C0D702</accession>
<gene>
    <name evidence="1" type="ORF">CLOSTASPAR_05049</name>
</gene>
<reference evidence="1 2" key="2">
    <citation type="submission" date="2009-02" db="EMBL/GenBank/DDBJ databases">
        <title>Draft genome sequence of Clostridium asparagiforme (DSM 15981).</title>
        <authorList>
            <person name="Sudarsanam P."/>
            <person name="Ley R."/>
            <person name="Guruge J."/>
            <person name="Turnbaugh P.J."/>
            <person name="Mahowald M."/>
            <person name="Liep D."/>
            <person name="Gordon J."/>
        </authorList>
    </citation>
    <scope>NUCLEOTIDE SEQUENCE [LARGE SCALE GENOMIC DNA]</scope>
    <source>
        <strain evidence="1 2">DSM 15981</strain>
    </source>
</reference>
<evidence type="ECO:0000313" key="1">
    <source>
        <dbReference type="EMBL" id="EEG52888.1"/>
    </source>
</evidence>
<dbReference type="Proteomes" id="UP000004756">
    <property type="component" value="Unassembled WGS sequence"/>
</dbReference>
<dbReference type="AlphaFoldDB" id="C0D702"/>
<sequence length="98" mass="10265">MVKVTIECDGTEPIVLTGEYAWGTVSTKVDDGIASNAYLLGKTSVNMLAADMAGSLSRIASCATDSKLEKVAFLVELMADVMSDVSGNTKEEAVENAN</sequence>
<dbReference type="RefSeq" id="WP_007716168.1">
    <property type="nucleotide sequence ID" value="NZ_CP102272.1"/>
</dbReference>
<evidence type="ECO:0000313" key="2">
    <source>
        <dbReference type="Proteomes" id="UP000004756"/>
    </source>
</evidence>
<organism evidence="1 2">
    <name type="scientific">[Clostridium] asparagiforme DSM 15981</name>
    <dbReference type="NCBI Taxonomy" id="518636"/>
    <lineage>
        <taxon>Bacteria</taxon>
        <taxon>Bacillati</taxon>
        <taxon>Bacillota</taxon>
        <taxon>Clostridia</taxon>
        <taxon>Lachnospirales</taxon>
        <taxon>Lachnospiraceae</taxon>
        <taxon>Enterocloster</taxon>
    </lineage>
</organism>
<protein>
    <submittedName>
        <fullName evidence="1">Uncharacterized protein</fullName>
    </submittedName>
</protein>
<proteinExistence type="predicted"/>
<dbReference type="HOGENOM" id="CLU_2328718_0_0_9"/>
<reference evidence="1 2" key="1">
    <citation type="submission" date="2009-01" db="EMBL/GenBank/DDBJ databases">
        <authorList>
            <person name="Fulton L."/>
            <person name="Clifton S."/>
            <person name="Fulton B."/>
            <person name="Xu J."/>
            <person name="Minx P."/>
            <person name="Pepin K.H."/>
            <person name="Johnson M."/>
            <person name="Bhonagiri V."/>
            <person name="Nash W.E."/>
            <person name="Mardis E.R."/>
            <person name="Wilson R.K."/>
        </authorList>
    </citation>
    <scope>NUCLEOTIDE SEQUENCE [LARGE SCALE GENOMIC DNA]</scope>
    <source>
        <strain evidence="1 2">DSM 15981</strain>
    </source>
</reference>
<comment type="caution">
    <text evidence="1">The sequence shown here is derived from an EMBL/GenBank/DDBJ whole genome shotgun (WGS) entry which is preliminary data.</text>
</comment>
<keyword evidence="2" id="KW-1185">Reference proteome</keyword>